<comment type="caution">
    <text evidence="4">The sequence shown here is derived from an EMBL/GenBank/DDBJ whole genome shotgun (WGS) entry which is preliminary data.</text>
</comment>
<dbReference type="Gene3D" id="1.10.167.10">
    <property type="entry name" value="Regulator of G-protein Signalling 4, domain 2"/>
    <property type="match status" value="1"/>
</dbReference>
<sequence length="574" mass="65345">MESGVHAMQQNIRMFSRFDVIPVIQTTHSHAKTVSNGAIDVGGLGARATSNPRANVAMKPSTSGLSVFAHPSHHSQHSNHDHHSFRRRTNSGGSGPDVEPEKSVTATLKPEHAGKKTLFRSVSAGESVKQNHASKFVAVDVDTSLYPWTIRYRRVLGRVRFMIALTVVYWILVTCAFALFYYHVFVCCSQIRRIAYLLYVWGHLLLLIISTLAIMLQASEMHDVMGIYSELKYILLNCVIWSLVIFVLMAIGDFENDTALLWIWCPSLLNGINALIMMRPLDLYAIDDEQTMQFAHMYSTENASATKTEHERGQVTTSILFCLYKARFIVCNAFHVNPKYLKHKLRFQNGAGGENGAHSRVSITHTSHNKASGGHLTLKEVLKMKHGFSGLAAHLVKELSLENLLFLVEYMQLKKFVLHNELLEEECVKWRIEIAPEIIDESMNEDLLKSKCYMSTEDSYHVVLSMFHYLYQHYIDRSSVASVNVSYQCVTHIKYTMGKVFLFTDHTSTDGKEEKDFQNDVFSSGVMDMDIIEQLIDSFDTAALQVFRLLYSDSFTRFSKTKEYELLLEQSREM</sequence>
<proteinExistence type="predicted"/>
<dbReference type="InterPro" id="IPR044926">
    <property type="entry name" value="RGS_subdomain_2"/>
</dbReference>
<organism evidence="4 5">
    <name type="scientific">Reticulomyxa filosa</name>
    <dbReference type="NCBI Taxonomy" id="46433"/>
    <lineage>
        <taxon>Eukaryota</taxon>
        <taxon>Sar</taxon>
        <taxon>Rhizaria</taxon>
        <taxon>Retaria</taxon>
        <taxon>Foraminifera</taxon>
        <taxon>Monothalamids</taxon>
        <taxon>Reticulomyxidae</taxon>
        <taxon>Reticulomyxa</taxon>
    </lineage>
</organism>
<dbReference type="PANTHER" id="PTHR10845:SF192">
    <property type="entry name" value="DOUBLE HIT, ISOFORM B"/>
    <property type="match status" value="1"/>
</dbReference>
<feature type="domain" description="RGS" evidence="3">
    <location>
        <begin position="377"/>
        <end position="568"/>
    </location>
</feature>
<name>X6NQ90_RETFI</name>
<evidence type="ECO:0000313" key="4">
    <source>
        <dbReference type="EMBL" id="ETO27532.1"/>
    </source>
</evidence>
<dbReference type="Proteomes" id="UP000023152">
    <property type="component" value="Unassembled WGS sequence"/>
</dbReference>
<evidence type="ECO:0000256" key="1">
    <source>
        <dbReference type="SAM" id="MobiDB-lite"/>
    </source>
</evidence>
<feature type="transmembrane region" description="Helical" evidence="2">
    <location>
        <begin position="258"/>
        <end position="276"/>
    </location>
</feature>
<keyword evidence="5" id="KW-1185">Reference proteome</keyword>
<dbReference type="AlphaFoldDB" id="X6NQ90"/>
<accession>X6NQ90</accession>
<evidence type="ECO:0000256" key="2">
    <source>
        <dbReference type="SAM" id="Phobius"/>
    </source>
</evidence>
<evidence type="ECO:0000259" key="3">
    <source>
        <dbReference type="PROSITE" id="PS50132"/>
    </source>
</evidence>
<dbReference type="Pfam" id="PF00615">
    <property type="entry name" value="RGS"/>
    <property type="match status" value="1"/>
</dbReference>
<dbReference type="PROSITE" id="PS50132">
    <property type="entry name" value="RGS"/>
    <property type="match status" value="1"/>
</dbReference>
<keyword evidence="2" id="KW-0472">Membrane</keyword>
<feature type="transmembrane region" description="Helical" evidence="2">
    <location>
        <begin position="234"/>
        <end position="252"/>
    </location>
</feature>
<feature type="transmembrane region" description="Helical" evidence="2">
    <location>
        <begin position="161"/>
        <end position="182"/>
    </location>
</feature>
<reference evidence="4 5" key="1">
    <citation type="journal article" date="2013" name="Curr. Biol.">
        <title>The Genome of the Foraminiferan Reticulomyxa filosa.</title>
        <authorList>
            <person name="Glockner G."/>
            <person name="Hulsmann N."/>
            <person name="Schleicher M."/>
            <person name="Noegel A.A."/>
            <person name="Eichinger L."/>
            <person name="Gallinger C."/>
            <person name="Pawlowski J."/>
            <person name="Sierra R."/>
            <person name="Euteneuer U."/>
            <person name="Pillet L."/>
            <person name="Moustafa A."/>
            <person name="Platzer M."/>
            <person name="Groth M."/>
            <person name="Szafranski K."/>
            <person name="Schliwa M."/>
        </authorList>
    </citation>
    <scope>NUCLEOTIDE SEQUENCE [LARGE SCALE GENOMIC DNA]</scope>
</reference>
<dbReference type="InterPro" id="IPR016137">
    <property type="entry name" value="RGS"/>
</dbReference>
<feature type="region of interest" description="Disordered" evidence="1">
    <location>
        <begin position="63"/>
        <end position="107"/>
    </location>
</feature>
<dbReference type="EMBL" id="ASPP01007204">
    <property type="protein sequence ID" value="ETO27532.1"/>
    <property type="molecule type" value="Genomic_DNA"/>
</dbReference>
<keyword evidence="2" id="KW-1133">Transmembrane helix</keyword>
<protein>
    <recommendedName>
        <fullName evidence="3">RGS domain-containing protein</fullName>
    </recommendedName>
</protein>
<evidence type="ECO:0000313" key="5">
    <source>
        <dbReference type="Proteomes" id="UP000023152"/>
    </source>
</evidence>
<keyword evidence="2" id="KW-0812">Transmembrane</keyword>
<dbReference type="InterPro" id="IPR036305">
    <property type="entry name" value="RGS_sf"/>
</dbReference>
<feature type="transmembrane region" description="Helical" evidence="2">
    <location>
        <begin position="194"/>
        <end position="214"/>
    </location>
</feature>
<dbReference type="SUPFAM" id="SSF48097">
    <property type="entry name" value="Regulator of G-protein signaling, RGS"/>
    <property type="match status" value="1"/>
</dbReference>
<gene>
    <name evidence="4" type="ORF">RFI_09600</name>
</gene>
<dbReference type="PANTHER" id="PTHR10845">
    <property type="entry name" value="REGULATOR OF G PROTEIN SIGNALING"/>
    <property type="match status" value="1"/>
</dbReference>